<dbReference type="EMBL" id="JAQMWT010000005">
    <property type="protein sequence ID" value="KAJ8614526.1"/>
    <property type="molecule type" value="Genomic_DNA"/>
</dbReference>
<keyword evidence="2" id="KW-0812">Transmembrane</keyword>
<dbReference type="AlphaFoldDB" id="A0AAD7UR34"/>
<feature type="region of interest" description="Disordered" evidence="1">
    <location>
        <begin position="1"/>
        <end position="20"/>
    </location>
</feature>
<evidence type="ECO:0000313" key="4">
    <source>
        <dbReference type="Proteomes" id="UP001230188"/>
    </source>
</evidence>
<proteinExistence type="predicted"/>
<reference evidence="3" key="1">
    <citation type="submission" date="2023-01" db="EMBL/GenBank/DDBJ databases">
        <title>Metagenome sequencing of chrysophaentin producing Chrysophaeum taylorii.</title>
        <authorList>
            <person name="Davison J."/>
            <person name="Bewley C."/>
        </authorList>
    </citation>
    <scope>NUCLEOTIDE SEQUENCE</scope>
    <source>
        <strain evidence="3">NIES-1699</strain>
    </source>
</reference>
<evidence type="ECO:0000313" key="3">
    <source>
        <dbReference type="EMBL" id="KAJ8614526.1"/>
    </source>
</evidence>
<keyword evidence="2" id="KW-1133">Transmembrane helix</keyword>
<keyword evidence="2" id="KW-0472">Membrane</keyword>
<evidence type="ECO:0000256" key="2">
    <source>
        <dbReference type="SAM" id="Phobius"/>
    </source>
</evidence>
<gene>
    <name evidence="3" type="ORF">CTAYLR_000812</name>
</gene>
<accession>A0AAD7UR34</accession>
<protein>
    <submittedName>
        <fullName evidence="3">Uncharacterized protein</fullName>
    </submittedName>
</protein>
<comment type="caution">
    <text evidence="3">The sequence shown here is derived from an EMBL/GenBank/DDBJ whole genome shotgun (WGS) entry which is preliminary data.</text>
</comment>
<feature type="compositionally biased region" description="Acidic residues" evidence="1">
    <location>
        <begin position="1"/>
        <end position="11"/>
    </location>
</feature>
<sequence>MVDEDDDDADNPSDHAGRLASLSSTRRRTVLFVSAAACLAVATAADGLLYIPATDFAGNDEITVSVRSSWGEVATSRVAVVVEPSNDAPELQNADLAQSRLAETEVFVGAAPVCVLDKLRAYDRDATPGPLTLSALATTGTMTLAPFAAATYGVQTVGVDPRETFVPRAPRVTLRAHTSRLNALLAACGLRYAPPRKTAAANASIQIDLDDGEGGYDAREFGLTIRPPRPPRLLDCGGPTTLLEGTMATPLEPSIVGGVDDAPGLVLEWSGNVAFVPGVNETDWYRPATGGVAFVSPIALRRSLSRGDLVYVPISPLFNGIDFATLRLTTTDTPPLSSSNSSRSSSSSSSSEAVCTVHVIPVNQAPTIAGPLIATDDDDDVGIYEMLAAGWNANEDQPLPLRGIVVEDVDDEDIAVLLTARNAGATLELTGPPTGIRVESFNSSTGRIQLSGRPSAVNQALDGLDYIPPLDFVGRATIAVRLTDGTANVTALALVDVLAVEDPPILTLMLPDGSVRMDEDTSLNLGSILSLTDVDSPNRHVRVRISADAGSFFNAAATSSHSVRATRGDHLLDIAGTTRAVGFSIADVLYVPDRDWHGVAHVAVQVAPLGEDEDVIDASVFFDVLVDAMQDDPIIETAARNRSVAEDETFADFADIVIHDVDFDFGWVATSPTAVASISVADPDSSLVTVELVASSGLLRTTRVDKGIEYAPNPHEADGFAPHLRLYAEIGPMNAALSSLVWVADQNTKIKPDRSDGLVHSSILVTATDREGASSTETIVLKGSPSNSVPRLAIDRDSRAHIDEDQGWTRLLRSAIVEDNDDDLLVVQASARDTAELEVHEIETRASSSRNKHAAVHVVALSNATNESAPVTSGYFHLTVNWSEAVLNRPWLLPAGVEPTMTTAPIAFDAVAKIADERRGAAGRARRDRPDLDADLTGESVEAKLRALTNVRNAGLDVLVSRDDNGAVDPYDAGDVRYHATRRGHVWRITFSGAPPALTNAPLLGALRDVKNKSHVAVLTRLVRRANALGGTFWLDIVGECCAVVAHNASARDMQRSVADLNAVAAVSVTRSATESAAGGFRWFLTFVALSPSLEPNATVRANPVAVTANGSRLTGDGATVSARLASSRVGTPSKIYHVETTARALDMVHAVTLAKGGPGFVHYDGRDQYRGQPLATFLTSATASRSTGANGSSQHTQDTPQDAISEPPTRASKRTYVNLQIGRTLDAQFRFESLATSATRLDLSHGG</sequence>
<organism evidence="3 4">
    <name type="scientific">Chrysophaeum taylorii</name>
    <dbReference type="NCBI Taxonomy" id="2483200"/>
    <lineage>
        <taxon>Eukaryota</taxon>
        <taxon>Sar</taxon>
        <taxon>Stramenopiles</taxon>
        <taxon>Ochrophyta</taxon>
        <taxon>Pelagophyceae</taxon>
        <taxon>Pelagomonadales</taxon>
        <taxon>Pelagomonadaceae</taxon>
        <taxon>Chrysophaeum</taxon>
    </lineage>
</organism>
<feature type="compositionally biased region" description="Polar residues" evidence="1">
    <location>
        <begin position="1183"/>
        <end position="1203"/>
    </location>
</feature>
<feature type="region of interest" description="Disordered" evidence="1">
    <location>
        <begin position="1183"/>
        <end position="1215"/>
    </location>
</feature>
<dbReference type="Proteomes" id="UP001230188">
    <property type="component" value="Unassembled WGS sequence"/>
</dbReference>
<evidence type="ECO:0000256" key="1">
    <source>
        <dbReference type="SAM" id="MobiDB-lite"/>
    </source>
</evidence>
<feature type="transmembrane region" description="Helical" evidence="2">
    <location>
        <begin position="30"/>
        <end position="51"/>
    </location>
</feature>
<keyword evidence="4" id="KW-1185">Reference proteome</keyword>
<name>A0AAD7UR34_9STRA</name>